<evidence type="ECO:0000259" key="2">
    <source>
        <dbReference type="SMART" id="SM00065"/>
    </source>
</evidence>
<keyword evidence="1" id="KW-1133">Transmembrane helix</keyword>
<dbReference type="Pfam" id="PF13185">
    <property type="entry name" value="GAF_2"/>
    <property type="match status" value="1"/>
</dbReference>
<dbReference type="Gene3D" id="3.30.450.40">
    <property type="match status" value="1"/>
</dbReference>
<dbReference type="Proteomes" id="UP001376459">
    <property type="component" value="Unassembled WGS sequence"/>
</dbReference>
<keyword evidence="1" id="KW-0812">Transmembrane</keyword>
<comment type="caution">
    <text evidence="3">The sequence shown here is derived from an EMBL/GenBank/DDBJ whole genome shotgun (WGS) entry which is preliminary data.</text>
</comment>
<evidence type="ECO:0000256" key="1">
    <source>
        <dbReference type="SAM" id="Phobius"/>
    </source>
</evidence>
<feature type="transmembrane region" description="Helical" evidence="1">
    <location>
        <begin position="16"/>
        <end position="37"/>
    </location>
</feature>
<evidence type="ECO:0000313" key="3">
    <source>
        <dbReference type="EMBL" id="MEJ8673021.1"/>
    </source>
</evidence>
<protein>
    <submittedName>
        <fullName evidence="3">GAF domain-containing protein</fullName>
    </submittedName>
</protein>
<keyword evidence="4" id="KW-1185">Reference proteome</keyword>
<dbReference type="SMART" id="SM00065">
    <property type="entry name" value="GAF"/>
    <property type="match status" value="1"/>
</dbReference>
<evidence type="ECO:0000313" key="4">
    <source>
        <dbReference type="Proteomes" id="UP001376459"/>
    </source>
</evidence>
<gene>
    <name evidence="3" type="ORF">WKI71_45420</name>
</gene>
<organism evidence="3 4">
    <name type="scientific">Streptomyces machairae</name>
    <dbReference type="NCBI Taxonomy" id="3134109"/>
    <lineage>
        <taxon>Bacteria</taxon>
        <taxon>Bacillati</taxon>
        <taxon>Actinomycetota</taxon>
        <taxon>Actinomycetes</taxon>
        <taxon>Kitasatosporales</taxon>
        <taxon>Streptomycetaceae</taxon>
        <taxon>Streptomyces</taxon>
    </lineage>
</organism>
<dbReference type="InterPro" id="IPR003018">
    <property type="entry name" value="GAF"/>
</dbReference>
<dbReference type="EMBL" id="JBBKAK010000002">
    <property type="protein sequence ID" value="MEJ8673021.1"/>
    <property type="molecule type" value="Genomic_DNA"/>
</dbReference>
<reference evidence="3 4" key="1">
    <citation type="submission" date="2024-03" db="EMBL/GenBank/DDBJ databases">
        <title>Novel Streptomyces species of biotechnological and ecological value are a feature of Machair soil.</title>
        <authorList>
            <person name="Prole J.R."/>
            <person name="Goodfellow M."/>
            <person name="Allenby N."/>
            <person name="Ward A.C."/>
        </authorList>
    </citation>
    <scope>NUCLEOTIDE SEQUENCE [LARGE SCALE GENOMIC DNA]</scope>
    <source>
        <strain evidence="3 4">MS1.AVA.1</strain>
    </source>
</reference>
<name>A0ABU8UVS9_9ACTN</name>
<proteinExistence type="predicted"/>
<feature type="domain" description="GAF" evidence="2">
    <location>
        <begin position="109"/>
        <end position="264"/>
    </location>
</feature>
<dbReference type="SUPFAM" id="SSF55781">
    <property type="entry name" value="GAF domain-like"/>
    <property type="match status" value="1"/>
</dbReference>
<accession>A0ABU8UVS9</accession>
<sequence length="271" mass="29497">MVNVDHPGWKVKVKEAFLSLETTIFLAVGSAALGPGIANTHGAIKVFLCVLLAFAAGLLAWSASIRQRWLGGFTEAAEHVSRRVAGSGHPVLTALKRSCLDQGTAQHTSPEEVRGQVLEAARKICGKRNRDENRATFFEVRGFDLVYADSRGRTPSTPRERWRGRAPSAEKPVVDWAKVTRNVRPDRVGDVSRPNSTRGPVDTQATYKSYISIPVVSGPTSFGMLTVDSPELQNFNEIDEDTIALLAHILAAAMAHQATVANELMRVKAND</sequence>
<dbReference type="InterPro" id="IPR029016">
    <property type="entry name" value="GAF-like_dom_sf"/>
</dbReference>
<feature type="transmembrane region" description="Helical" evidence="1">
    <location>
        <begin position="43"/>
        <end position="61"/>
    </location>
</feature>
<keyword evidence="1" id="KW-0472">Membrane</keyword>